<reference evidence="2 3" key="1">
    <citation type="submission" date="2015-07" db="EMBL/GenBank/DDBJ databases">
        <title>Comparative genomics of the Sigatoka disease complex on banana suggests a link between parallel evolutionary changes in Pseudocercospora fijiensis and Pseudocercospora eumusae and increased virulence on the banana host.</title>
        <authorList>
            <person name="Chang T.-C."/>
            <person name="Salvucci A."/>
            <person name="Crous P.W."/>
            <person name="Stergiopoulos I."/>
        </authorList>
    </citation>
    <scope>NUCLEOTIDE SEQUENCE [LARGE SCALE GENOMIC DNA]</scope>
    <source>
        <strain evidence="2 3">CBS 116634</strain>
    </source>
</reference>
<proteinExistence type="predicted"/>
<protein>
    <submittedName>
        <fullName evidence="2">Uncharacterized protein</fullName>
    </submittedName>
</protein>
<organism evidence="2 3">
    <name type="scientific">Pseudocercospora musae</name>
    <dbReference type="NCBI Taxonomy" id="113226"/>
    <lineage>
        <taxon>Eukaryota</taxon>
        <taxon>Fungi</taxon>
        <taxon>Dikarya</taxon>
        <taxon>Ascomycota</taxon>
        <taxon>Pezizomycotina</taxon>
        <taxon>Dothideomycetes</taxon>
        <taxon>Dothideomycetidae</taxon>
        <taxon>Mycosphaerellales</taxon>
        <taxon>Mycosphaerellaceae</taxon>
        <taxon>Pseudocercospora</taxon>
    </lineage>
</organism>
<keyword evidence="3" id="KW-1185">Reference proteome</keyword>
<gene>
    <name evidence="2" type="ORF">AC579_5471</name>
</gene>
<sequence>MQIYRTHDDQMRPPTMTSCTSEAVAAEVVRNFLLLSSPRNPVLDVKLARAFRLDQLYMRWYCNAQECTILTTAFNSTQTSTMNDDIRSQAPETRIMALR</sequence>
<name>A0A139IPW0_9PEZI</name>
<accession>A0A139IPW0</accession>
<comment type="caution">
    <text evidence="2">The sequence shown here is derived from an EMBL/GenBank/DDBJ whole genome shotgun (WGS) entry which is preliminary data.</text>
</comment>
<dbReference type="Proteomes" id="UP000073492">
    <property type="component" value="Unassembled WGS sequence"/>
</dbReference>
<feature type="region of interest" description="Disordered" evidence="1">
    <location>
        <begin position="80"/>
        <end position="99"/>
    </location>
</feature>
<dbReference type="AlphaFoldDB" id="A0A139IPW0"/>
<evidence type="ECO:0000313" key="2">
    <source>
        <dbReference type="EMBL" id="KXT16803.1"/>
    </source>
</evidence>
<dbReference type="EMBL" id="LFZO01000030">
    <property type="protein sequence ID" value="KXT16803.1"/>
    <property type="molecule type" value="Genomic_DNA"/>
</dbReference>
<evidence type="ECO:0000256" key="1">
    <source>
        <dbReference type="SAM" id="MobiDB-lite"/>
    </source>
</evidence>
<evidence type="ECO:0000313" key="3">
    <source>
        <dbReference type="Proteomes" id="UP000073492"/>
    </source>
</evidence>